<feature type="transmembrane region" description="Helical" evidence="1">
    <location>
        <begin position="45"/>
        <end position="61"/>
    </location>
</feature>
<evidence type="ECO:0000313" key="2">
    <source>
        <dbReference type="EMBL" id="JAA63731.1"/>
    </source>
</evidence>
<dbReference type="AlphaFoldDB" id="L7MHR1"/>
<dbReference type="PANTHER" id="PTHR47501:SF5">
    <property type="entry name" value="HAT C-TERMINAL DIMERISATION DOMAIN-CONTAINING PROTEIN"/>
    <property type="match status" value="1"/>
</dbReference>
<dbReference type="InterPro" id="IPR012337">
    <property type="entry name" value="RNaseH-like_sf"/>
</dbReference>
<proteinExistence type="evidence at transcript level"/>
<name>L7MHR1_RHIPC</name>
<protein>
    <submittedName>
        <fullName evidence="2">Uncharacterized protein</fullName>
    </submittedName>
</protein>
<dbReference type="EMBL" id="GACK01001303">
    <property type="protein sequence ID" value="JAA63731.1"/>
    <property type="molecule type" value="mRNA"/>
</dbReference>
<organism evidence="2">
    <name type="scientific">Rhipicephalus pulchellus</name>
    <name type="common">Yellow backed tick</name>
    <name type="synonym">Dermacentor pulchellus</name>
    <dbReference type="NCBI Taxonomy" id="72859"/>
    <lineage>
        <taxon>Eukaryota</taxon>
        <taxon>Metazoa</taxon>
        <taxon>Ecdysozoa</taxon>
        <taxon>Arthropoda</taxon>
        <taxon>Chelicerata</taxon>
        <taxon>Arachnida</taxon>
        <taxon>Acari</taxon>
        <taxon>Parasitiformes</taxon>
        <taxon>Ixodida</taxon>
        <taxon>Ixodoidea</taxon>
        <taxon>Ixodidae</taxon>
        <taxon>Rhipicephalinae</taxon>
        <taxon>Rhipicephalus</taxon>
        <taxon>Rhipicephalus</taxon>
    </lineage>
</organism>
<dbReference type="SUPFAM" id="SSF53098">
    <property type="entry name" value="Ribonuclease H-like"/>
    <property type="match status" value="1"/>
</dbReference>
<reference evidence="2" key="2">
    <citation type="journal article" date="2015" name="J. Proteomics">
        <title>Sexual differences in the sialomes of the zebra tick, Rhipicephalus pulchellus.</title>
        <authorList>
            <person name="Tan A.W."/>
            <person name="Francischetti I.M."/>
            <person name="Slovak M."/>
            <person name="Kini R.M."/>
            <person name="Ribeiro J.M."/>
        </authorList>
    </citation>
    <scope>NUCLEOTIDE SEQUENCE</scope>
    <source>
        <tissue evidence="2">Salivary gland</tissue>
    </source>
</reference>
<reference evidence="2" key="1">
    <citation type="submission" date="2012-11" db="EMBL/GenBank/DDBJ databases">
        <authorList>
            <person name="Lucero-Rivera Y.E."/>
            <person name="Tovar-Ramirez D."/>
        </authorList>
    </citation>
    <scope>NUCLEOTIDE SEQUENCE</scope>
    <source>
        <tissue evidence="2">Salivary gland</tissue>
    </source>
</reference>
<dbReference type="PANTHER" id="PTHR47501">
    <property type="entry name" value="TRANSPOSASE-RELATED"/>
    <property type="match status" value="1"/>
</dbReference>
<feature type="non-terminal residue" evidence="2">
    <location>
        <position position="1"/>
    </location>
</feature>
<accession>L7MHR1</accession>
<feature type="transmembrane region" description="Helical" evidence="1">
    <location>
        <begin position="20"/>
        <end position="38"/>
    </location>
</feature>
<keyword evidence="1" id="KW-0812">Transmembrane</keyword>
<keyword evidence="1" id="KW-1133">Transmembrane helix</keyword>
<sequence>STLTTSLSQPTFGRASTGAFYTPAVSYCLVVILSGMILPRVYNYLLIYFCRSFIGIVALWLDPNTLERKTAVLAFRRIIGHATYDKLAEVLSSVFAEYEIQGKVTSVVTDNGSNFVKAFR</sequence>
<keyword evidence="1" id="KW-0472">Membrane</keyword>
<evidence type="ECO:0000256" key="1">
    <source>
        <dbReference type="SAM" id="Phobius"/>
    </source>
</evidence>